<keyword evidence="1" id="KW-0645">Protease</keyword>
<gene>
    <name evidence="2" type="ORF">N9R04_10500</name>
</gene>
<dbReference type="Proteomes" id="UP001209553">
    <property type="component" value="Unassembled WGS sequence"/>
</dbReference>
<name>A0ABT2QT13_9STAP</name>
<dbReference type="InterPro" id="IPR043504">
    <property type="entry name" value="Peptidase_S1_PA_chymotrypsin"/>
</dbReference>
<reference evidence="2 3" key="1">
    <citation type="journal article" date="2023" name="Int. J. Syst. Evol. Microbiol.">
        <title>Streptococcus sciuri sp. nov., Staphylococcus marylandisciuri sp. nov. and Staphylococcus americanisciuri sp. nov., isolated from faeces of eastern grey squirrel (Sciurus carolinensis).</title>
        <authorList>
            <person name="Volokhov D.V."/>
            <person name="Zagorodnyaya T.A."/>
            <person name="Furtak V.A."/>
            <person name="Nattanmai G."/>
            <person name="Randall L."/>
            <person name="Jose S."/>
            <person name="Gao Y."/>
            <person name="Eisenberg T."/>
            <person name="Delmonte P."/>
            <person name="Blom J."/>
            <person name="Mitchell K.K."/>
        </authorList>
    </citation>
    <scope>NUCLEOTIDE SEQUENCE [LARGE SCALE GENOMIC DNA]</scope>
    <source>
        <strain evidence="2 3">SQ8-PEA</strain>
    </source>
</reference>
<evidence type="ECO:0000313" key="3">
    <source>
        <dbReference type="Proteomes" id="UP001209553"/>
    </source>
</evidence>
<dbReference type="SUPFAM" id="SSF50494">
    <property type="entry name" value="Trypsin-like serine proteases"/>
    <property type="match status" value="1"/>
</dbReference>
<organism evidence="2 3">
    <name type="scientific">Staphylococcus marylandisciuri</name>
    <dbReference type="NCBI Taxonomy" id="2981529"/>
    <lineage>
        <taxon>Bacteria</taxon>
        <taxon>Bacillati</taxon>
        <taxon>Bacillota</taxon>
        <taxon>Bacilli</taxon>
        <taxon>Bacillales</taxon>
        <taxon>Staphylococcaceae</taxon>
        <taxon>Staphylococcus</taxon>
    </lineage>
</organism>
<evidence type="ECO:0000313" key="2">
    <source>
        <dbReference type="EMBL" id="MCU5747092.1"/>
    </source>
</evidence>
<keyword evidence="3" id="KW-1185">Reference proteome</keyword>
<keyword evidence="1" id="KW-0378">Hydrolase</keyword>
<proteinExistence type="predicted"/>
<keyword evidence="1" id="KW-0720">Serine protease</keyword>
<protein>
    <submittedName>
        <fullName evidence="2">Uncharacterized protein</fullName>
    </submittedName>
</protein>
<comment type="caution">
    <text evidence="2">The sequence shown here is derived from an EMBL/GenBank/DDBJ whole genome shotgun (WGS) entry which is preliminary data.</text>
</comment>
<evidence type="ECO:0000256" key="1">
    <source>
        <dbReference type="ARBA" id="ARBA00022825"/>
    </source>
</evidence>
<dbReference type="Gene3D" id="2.40.10.10">
    <property type="entry name" value="Trypsin-like serine proteases"/>
    <property type="match status" value="1"/>
</dbReference>
<dbReference type="RefSeq" id="WP_262856812.1">
    <property type="nucleotide sequence ID" value="NZ_JAOPKZ010000021.1"/>
</dbReference>
<accession>A0ABT2QT13</accession>
<dbReference type="InterPro" id="IPR009003">
    <property type="entry name" value="Peptidase_S1_PA"/>
</dbReference>
<dbReference type="EMBL" id="JAOPKZ010000021">
    <property type="protein sequence ID" value="MCU5747092.1"/>
    <property type="molecule type" value="Genomic_DNA"/>
</dbReference>
<sequence length="198" mass="23363">MTSNASIVFWGDSPLIITSAHSVYEWYNKCFSESICFFDCLGNEIKIDYIILSRKWIDQGILDFDTAILIPKKINEDRYDKIHPKFCISRIGKVLVTYQKKILFINKIVSYNRNVFNDDLYNSSMIGVKIKTKKGLSGSPWYYVGKDKLYQVSNTSLSFKKKKRLTFAPYWGHYIQEMFKYTEDLTQKNKEFMCYSLF</sequence>